<dbReference type="GO" id="GO:0003735">
    <property type="term" value="F:structural constituent of ribosome"/>
    <property type="evidence" value="ECO:0007669"/>
    <property type="project" value="InterPro"/>
</dbReference>
<evidence type="ECO:0000259" key="7">
    <source>
        <dbReference type="Pfam" id="PF00828"/>
    </source>
</evidence>
<dbReference type="AlphaFoldDB" id="A0A9N6WY21"/>
<gene>
    <name evidence="8" type="primary">EOG090X0BG9</name>
</gene>
<dbReference type="EMBL" id="OC986073">
    <property type="protein sequence ID" value="CAG4642728.1"/>
    <property type="molecule type" value="Genomic_DNA"/>
</dbReference>
<dbReference type="InterPro" id="IPR036227">
    <property type="entry name" value="Ribosomal_uL15/eL18_sf"/>
</dbReference>
<comment type="similarity">
    <text evidence="1">Belongs to the universal ribosomal protein uL15 family.</text>
</comment>
<evidence type="ECO:0000256" key="4">
    <source>
        <dbReference type="ARBA" id="ARBA00035299"/>
    </source>
</evidence>
<evidence type="ECO:0000256" key="2">
    <source>
        <dbReference type="ARBA" id="ARBA00022980"/>
    </source>
</evidence>
<evidence type="ECO:0000313" key="8">
    <source>
        <dbReference type="EMBL" id="CAG4642728.1"/>
    </source>
</evidence>
<evidence type="ECO:0000256" key="5">
    <source>
        <dbReference type="ARBA" id="ARBA00035423"/>
    </source>
</evidence>
<reference evidence="8" key="1">
    <citation type="submission" date="2021-04" db="EMBL/GenBank/DDBJ databases">
        <authorList>
            <person name="Cornetti L."/>
        </authorList>
    </citation>
    <scope>NUCLEOTIDE SEQUENCE</scope>
</reference>
<dbReference type="HAMAP" id="MF_01341">
    <property type="entry name" value="Ribosomal_uL15"/>
    <property type="match status" value="1"/>
</dbReference>
<dbReference type="GO" id="GO:0006412">
    <property type="term" value="P:translation"/>
    <property type="evidence" value="ECO:0007669"/>
    <property type="project" value="InterPro"/>
</dbReference>
<sequence length="300" mass="33811">MASRIGNRAVGGADKALDLLRTLPRVSLGNLKSNPQAFKKSGRGAAQHGGDKHGAGNKGSGQRQNFLRLGYETGNNPFYLRVPKEPYYKGHHLRREYPPISLTRLQTLIDTGRLDSSKPIDLAALCNTKLFTLIPDQNHYGFQLTDEGLDSFKAKVNIEVQWAPEQVIAAIERNGGVITTGFYDMNSLWALRDPLKFFGRGVAIPKRQLPPENAVEYYTDPKNRGYLADPDLIAQERFVLSQKYGYQLPNLKEDPGLAMLLERKDPRQIFYGLQPGWLVNLNDKTIYEPDDQSLLQYYKS</sequence>
<feature type="region of interest" description="Disordered" evidence="6">
    <location>
        <begin position="30"/>
        <end position="63"/>
    </location>
</feature>
<proteinExistence type="inferred from homology"/>
<name>A0A9N6WY21_9CRUS</name>
<dbReference type="SUPFAM" id="SSF52080">
    <property type="entry name" value="Ribosomal proteins L15p and L18e"/>
    <property type="match status" value="1"/>
</dbReference>
<dbReference type="Pfam" id="PF00828">
    <property type="entry name" value="Ribosomal_L27A"/>
    <property type="match status" value="1"/>
</dbReference>
<dbReference type="InterPro" id="IPR030878">
    <property type="entry name" value="Ribosomal_uL15"/>
</dbReference>
<protein>
    <recommendedName>
        <fullName evidence="4">Large ribosomal subunit protein uL15m</fullName>
    </recommendedName>
    <alternativeName>
        <fullName evidence="5">39S ribosomal protein L15, mitochondrial</fullName>
    </alternativeName>
</protein>
<organism evidence="8">
    <name type="scientific">Evadne anonyx</name>
    <dbReference type="NCBI Taxonomy" id="141404"/>
    <lineage>
        <taxon>Eukaryota</taxon>
        <taxon>Metazoa</taxon>
        <taxon>Ecdysozoa</taxon>
        <taxon>Arthropoda</taxon>
        <taxon>Crustacea</taxon>
        <taxon>Branchiopoda</taxon>
        <taxon>Diplostraca</taxon>
        <taxon>Cladocera</taxon>
        <taxon>Onychopoda</taxon>
        <taxon>Podonidae</taxon>
        <taxon>Evadne</taxon>
    </lineage>
</organism>
<dbReference type="InterPro" id="IPR021131">
    <property type="entry name" value="Ribosomal_uL15/eL18"/>
</dbReference>
<dbReference type="PANTHER" id="PTHR12934:SF11">
    <property type="entry name" value="LARGE RIBOSOMAL SUBUNIT PROTEIN UL15M"/>
    <property type="match status" value="1"/>
</dbReference>
<dbReference type="PANTHER" id="PTHR12934">
    <property type="entry name" value="50S RIBOSOMAL PROTEIN L15"/>
    <property type="match status" value="1"/>
</dbReference>
<evidence type="ECO:0000256" key="1">
    <source>
        <dbReference type="ARBA" id="ARBA00007320"/>
    </source>
</evidence>
<feature type="domain" description="Large ribosomal subunit protein uL15/eL18" evidence="7">
    <location>
        <begin position="99"/>
        <end position="179"/>
    </location>
</feature>
<evidence type="ECO:0000256" key="3">
    <source>
        <dbReference type="ARBA" id="ARBA00023274"/>
    </source>
</evidence>
<accession>A0A9N6WY21</accession>
<dbReference type="InterPro" id="IPR005749">
    <property type="entry name" value="Ribosomal_uL15_bac-type"/>
</dbReference>
<keyword evidence="2" id="KW-0689">Ribosomal protein</keyword>
<evidence type="ECO:0000256" key="6">
    <source>
        <dbReference type="SAM" id="MobiDB-lite"/>
    </source>
</evidence>
<dbReference type="GO" id="GO:0005762">
    <property type="term" value="C:mitochondrial large ribosomal subunit"/>
    <property type="evidence" value="ECO:0007669"/>
    <property type="project" value="TreeGrafter"/>
</dbReference>
<keyword evidence="3" id="KW-0687">Ribonucleoprotein</keyword>